<dbReference type="HAMAP" id="MF_01366">
    <property type="entry name" value="Ribosomal_uL13"/>
    <property type="match status" value="1"/>
</dbReference>
<evidence type="ECO:0000313" key="10">
    <source>
        <dbReference type="Proteomes" id="UP000823821"/>
    </source>
</evidence>
<dbReference type="PANTHER" id="PTHR11545">
    <property type="entry name" value="RIBOSOMAL PROTEIN L13"/>
    <property type="match status" value="1"/>
</dbReference>
<reference evidence="9" key="2">
    <citation type="submission" date="2021-04" db="EMBL/GenBank/DDBJ databases">
        <authorList>
            <person name="Gilroy R."/>
        </authorList>
    </citation>
    <scope>NUCLEOTIDE SEQUENCE</scope>
    <source>
        <strain evidence="9">5032</strain>
    </source>
</reference>
<evidence type="ECO:0000256" key="2">
    <source>
        <dbReference type="ARBA" id="ARBA00011838"/>
    </source>
</evidence>
<dbReference type="GO" id="GO:0003729">
    <property type="term" value="F:mRNA binding"/>
    <property type="evidence" value="ECO:0007669"/>
    <property type="project" value="UniProtKB-ARBA"/>
</dbReference>
<accession>A0A9D2KRM0</accession>
<evidence type="ECO:0000256" key="3">
    <source>
        <dbReference type="ARBA" id="ARBA00022980"/>
    </source>
</evidence>
<evidence type="ECO:0000256" key="6">
    <source>
        <dbReference type="HAMAP-Rule" id="MF_01366"/>
    </source>
</evidence>
<comment type="subunit">
    <text evidence="2 6">Part of the 50S ribosomal subunit.</text>
</comment>
<dbReference type="InterPro" id="IPR005822">
    <property type="entry name" value="Ribosomal_uL13"/>
</dbReference>
<dbReference type="SUPFAM" id="SSF52161">
    <property type="entry name" value="Ribosomal protein L13"/>
    <property type="match status" value="1"/>
</dbReference>
<dbReference type="InterPro" id="IPR005823">
    <property type="entry name" value="Ribosomal_uL13_bac-type"/>
</dbReference>
<evidence type="ECO:0000256" key="8">
    <source>
        <dbReference type="RuleBase" id="RU003878"/>
    </source>
</evidence>
<dbReference type="AlphaFoldDB" id="A0A9D2KRM0"/>
<dbReference type="PANTHER" id="PTHR11545:SF2">
    <property type="entry name" value="LARGE RIBOSOMAL SUBUNIT PROTEIN UL13M"/>
    <property type="match status" value="1"/>
</dbReference>
<reference evidence="9" key="1">
    <citation type="journal article" date="2021" name="PeerJ">
        <title>Extensive microbial diversity within the chicken gut microbiome revealed by metagenomics and culture.</title>
        <authorList>
            <person name="Gilroy R."/>
            <person name="Ravi A."/>
            <person name="Getino M."/>
            <person name="Pursley I."/>
            <person name="Horton D.L."/>
            <person name="Alikhan N.F."/>
            <person name="Baker D."/>
            <person name="Gharbi K."/>
            <person name="Hall N."/>
            <person name="Watson M."/>
            <person name="Adriaenssens E.M."/>
            <person name="Foster-Nyarko E."/>
            <person name="Jarju S."/>
            <person name="Secka A."/>
            <person name="Antonio M."/>
            <person name="Oren A."/>
            <person name="Chaudhuri R.R."/>
            <person name="La Ragione R."/>
            <person name="Hildebrand F."/>
            <person name="Pallen M.J."/>
        </authorList>
    </citation>
    <scope>NUCLEOTIDE SEQUENCE</scope>
    <source>
        <strain evidence="9">5032</strain>
    </source>
</reference>
<dbReference type="PROSITE" id="PS00783">
    <property type="entry name" value="RIBOSOMAL_L13"/>
    <property type="match status" value="1"/>
</dbReference>
<evidence type="ECO:0000256" key="4">
    <source>
        <dbReference type="ARBA" id="ARBA00023274"/>
    </source>
</evidence>
<name>A0A9D2KRM0_9BACT</name>
<dbReference type="Proteomes" id="UP000823821">
    <property type="component" value="Unassembled WGS sequence"/>
</dbReference>
<dbReference type="GO" id="GO:0003735">
    <property type="term" value="F:structural constituent of ribosome"/>
    <property type="evidence" value="ECO:0007669"/>
    <property type="project" value="InterPro"/>
</dbReference>
<dbReference type="InterPro" id="IPR036899">
    <property type="entry name" value="Ribosomal_uL13_sf"/>
</dbReference>
<organism evidence="9 10">
    <name type="scientific">Candidatus Desulfovibrio intestinavium</name>
    <dbReference type="NCBI Taxonomy" id="2838534"/>
    <lineage>
        <taxon>Bacteria</taxon>
        <taxon>Pseudomonadati</taxon>
        <taxon>Thermodesulfobacteriota</taxon>
        <taxon>Desulfovibrionia</taxon>
        <taxon>Desulfovibrionales</taxon>
        <taxon>Desulfovibrionaceae</taxon>
        <taxon>Desulfovibrio</taxon>
    </lineage>
</organism>
<keyword evidence="3 6" id="KW-0689">Ribosomal protein</keyword>
<comment type="similarity">
    <text evidence="1 6 7">Belongs to the universal ribosomal protein uL13 family.</text>
</comment>
<keyword evidence="4 6" id="KW-0687">Ribonucleoprotein</keyword>
<gene>
    <name evidence="6 8 9" type="primary">rplM</name>
    <name evidence="9" type="ORF">H9784_09135</name>
</gene>
<dbReference type="EMBL" id="DWZD01000047">
    <property type="protein sequence ID" value="HJA79709.1"/>
    <property type="molecule type" value="Genomic_DNA"/>
</dbReference>
<evidence type="ECO:0000256" key="5">
    <source>
        <dbReference type="ARBA" id="ARBA00035201"/>
    </source>
</evidence>
<evidence type="ECO:0000256" key="1">
    <source>
        <dbReference type="ARBA" id="ARBA00006227"/>
    </source>
</evidence>
<dbReference type="FunFam" id="3.90.1180.10:FF:000001">
    <property type="entry name" value="50S ribosomal protein L13"/>
    <property type="match status" value="1"/>
</dbReference>
<dbReference type="GO" id="GO:0017148">
    <property type="term" value="P:negative regulation of translation"/>
    <property type="evidence" value="ECO:0007669"/>
    <property type="project" value="TreeGrafter"/>
</dbReference>
<dbReference type="NCBIfam" id="TIGR01066">
    <property type="entry name" value="rplM_bact"/>
    <property type="match status" value="1"/>
</dbReference>
<dbReference type="GO" id="GO:0006412">
    <property type="term" value="P:translation"/>
    <property type="evidence" value="ECO:0007669"/>
    <property type="project" value="UniProtKB-UniRule"/>
</dbReference>
<dbReference type="Gene3D" id="3.90.1180.10">
    <property type="entry name" value="Ribosomal protein L13"/>
    <property type="match status" value="1"/>
</dbReference>
<evidence type="ECO:0000313" key="9">
    <source>
        <dbReference type="EMBL" id="HJA79709.1"/>
    </source>
</evidence>
<dbReference type="PIRSF" id="PIRSF002181">
    <property type="entry name" value="Ribosomal_L13"/>
    <property type="match status" value="1"/>
</dbReference>
<evidence type="ECO:0000256" key="7">
    <source>
        <dbReference type="RuleBase" id="RU003877"/>
    </source>
</evidence>
<dbReference type="Pfam" id="PF00572">
    <property type="entry name" value="Ribosomal_L13"/>
    <property type="match status" value="1"/>
</dbReference>
<protein>
    <recommendedName>
        <fullName evidence="5 6">Large ribosomal subunit protein uL13</fullName>
    </recommendedName>
</protein>
<proteinExistence type="inferred from homology"/>
<comment type="function">
    <text evidence="6 8">This protein is one of the early assembly proteins of the 50S ribosomal subunit, although it is not seen to bind rRNA by itself. It is important during the early stages of 50S assembly.</text>
</comment>
<comment type="caution">
    <text evidence="9">The sequence shown here is derived from an EMBL/GenBank/DDBJ whole genome shotgun (WGS) entry which is preliminary data.</text>
</comment>
<dbReference type="CDD" id="cd00392">
    <property type="entry name" value="Ribosomal_L13"/>
    <property type="match status" value="1"/>
</dbReference>
<sequence>MKTFSPTPKDINRQWYVVDAQDLVLGRLASQIAHRLRGKHKPEFAPHMDMGDFIVVVNCDKVKVTGKKMHDKKYYRHSGWVGGLKTTVLSDMMADKPERVLMAAVRGMLPKNRLGRAMLKKLKIYAGAEHPHAAQNPQPLTLPY</sequence>
<dbReference type="GO" id="GO:0022625">
    <property type="term" value="C:cytosolic large ribosomal subunit"/>
    <property type="evidence" value="ECO:0007669"/>
    <property type="project" value="TreeGrafter"/>
</dbReference>
<dbReference type="InterPro" id="IPR023563">
    <property type="entry name" value="Ribosomal_uL13_CS"/>
</dbReference>